<dbReference type="NCBIfam" id="TIGR01764">
    <property type="entry name" value="excise"/>
    <property type="match status" value="1"/>
</dbReference>
<dbReference type="Proteomes" id="UP000465241">
    <property type="component" value="Unassembled WGS sequence"/>
</dbReference>
<dbReference type="RefSeq" id="WP_193489384.1">
    <property type="nucleotide sequence ID" value="NZ_BAAAMC010000056.1"/>
</dbReference>
<feature type="domain" description="Helix-turn-helix" evidence="1">
    <location>
        <begin position="5"/>
        <end position="50"/>
    </location>
</feature>
<reference evidence="2 3" key="1">
    <citation type="journal article" date="2019" name="Emerg. Microbes Infect.">
        <title>Comprehensive subspecies identification of 175 nontuberculous mycobacteria species based on 7547 genomic profiles.</title>
        <authorList>
            <person name="Matsumoto Y."/>
            <person name="Kinjo T."/>
            <person name="Motooka D."/>
            <person name="Nabeya D."/>
            <person name="Jung N."/>
            <person name="Uechi K."/>
            <person name="Horii T."/>
            <person name="Iida T."/>
            <person name="Fujita J."/>
            <person name="Nakamura S."/>
        </authorList>
    </citation>
    <scope>NUCLEOTIDE SEQUENCE [LARGE SCALE GENOMIC DNA]</scope>
    <source>
        <strain evidence="2 3">JCM 13392</strain>
    </source>
</reference>
<name>A0A7I9WMT7_9MYCO</name>
<dbReference type="Pfam" id="PF12728">
    <property type="entry name" value="HTH_17"/>
    <property type="match status" value="1"/>
</dbReference>
<comment type="caution">
    <text evidence="2">The sequence shown here is derived from an EMBL/GenBank/DDBJ whole genome shotgun (WGS) entry which is preliminary data.</text>
</comment>
<dbReference type="Gene3D" id="1.10.1660.10">
    <property type="match status" value="1"/>
</dbReference>
<dbReference type="InterPro" id="IPR010093">
    <property type="entry name" value="SinI_DNA-bd"/>
</dbReference>
<organism evidence="2 3">
    <name type="scientific">Mycolicibacterium murale</name>
    <dbReference type="NCBI Taxonomy" id="182220"/>
    <lineage>
        <taxon>Bacteria</taxon>
        <taxon>Bacillati</taxon>
        <taxon>Actinomycetota</taxon>
        <taxon>Actinomycetes</taxon>
        <taxon>Mycobacteriales</taxon>
        <taxon>Mycobacteriaceae</taxon>
        <taxon>Mycolicibacterium</taxon>
    </lineage>
</organism>
<proteinExistence type="predicted"/>
<protein>
    <submittedName>
        <fullName evidence="2">MerR family transcriptional regulator</fullName>
    </submittedName>
</protein>
<accession>A0A7I9WMT7</accession>
<dbReference type="AlphaFoldDB" id="A0A7I9WMT7"/>
<evidence type="ECO:0000313" key="3">
    <source>
        <dbReference type="Proteomes" id="UP000465241"/>
    </source>
</evidence>
<dbReference type="GO" id="GO:0003677">
    <property type="term" value="F:DNA binding"/>
    <property type="evidence" value="ECO:0007669"/>
    <property type="project" value="InterPro"/>
</dbReference>
<dbReference type="EMBL" id="BLKT01000003">
    <property type="protein sequence ID" value="GFG58596.1"/>
    <property type="molecule type" value="Genomic_DNA"/>
</dbReference>
<evidence type="ECO:0000259" key="1">
    <source>
        <dbReference type="Pfam" id="PF12728"/>
    </source>
</evidence>
<gene>
    <name evidence="2" type="ORF">MMUR_27320</name>
</gene>
<keyword evidence="3" id="KW-1185">Reference proteome</keyword>
<dbReference type="InterPro" id="IPR041657">
    <property type="entry name" value="HTH_17"/>
</dbReference>
<dbReference type="InterPro" id="IPR009061">
    <property type="entry name" value="DNA-bd_dom_put_sf"/>
</dbReference>
<evidence type="ECO:0000313" key="2">
    <source>
        <dbReference type="EMBL" id="GFG58596.1"/>
    </source>
</evidence>
<dbReference type="SUPFAM" id="SSF46955">
    <property type="entry name" value="Putative DNA-binding domain"/>
    <property type="match status" value="1"/>
</dbReference>
<sequence length="135" mass="14399">MSPTMYSPDEVADLLGLHVRTIRHYVRDGRLPAVRIGKQYRISEADLRAFTGGAPAAAPPRLDTTTVVRIADITTRELMDRVSTLALAGASAARLQVHTSYEPAQRTLTVVAVGDADDAAALLSMVSALIRDAAS</sequence>